<dbReference type="OrthoDB" id="10378765at2759"/>
<dbReference type="OMA" id="PVRCYER"/>
<keyword evidence="1" id="KW-0812">Transmembrane</keyword>
<reference evidence="2 3" key="1">
    <citation type="journal article" date="2013" name="PLoS Genet.">
        <title>Distinctive expansion of potential virulence genes in the genome of the oomycete fish pathogen Saprolegnia parasitica.</title>
        <authorList>
            <person name="Jiang R.H."/>
            <person name="de Bruijn I."/>
            <person name="Haas B.J."/>
            <person name="Belmonte R."/>
            <person name="Lobach L."/>
            <person name="Christie J."/>
            <person name="van den Ackerveken G."/>
            <person name="Bottin A."/>
            <person name="Bulone V."/>
            <person name="Diaz-Moreno S.M."/>
            <person name="Dumas B."/>
            <person name="Fan L."/>
            <person name="Gaulin E."/>
            <person name="Govers F."/>
            <person name="Grenville-Briggs L.J."/>
            <person name="Horner N.R."/>
            <person name="Levin J.Z."/>
            <person name="Mammella M."/>
            <person name="Meijer H.J."/>
            <person name="Morris P."/>
            <person name="Nusbaum C."/>
            <person name="Oome S."/>
            <person name="Phillips A.J."/>
            <person name="van Rooyen D."/>
            <person name="Rzeszutek E."/>
            <person name="Saraiva M."/>
            <person name="Secombes C.J."/>
            <person name="Seidl M.F."/>
            <person name="Snel B."/>
            <person name="Stassen J.H."/>
            <person name="Sykes S."/>
            <person name="Tripathy S."/>
            <person name="van den Berg H."/>
            <person name="Vega-Arreguin J.C."/>
            <person name="Wawra S."/>
            <person name="Young S.K."/>
            <person name="Zeng Q."/>
            <person name="Dieguez-Uribeondo J."/>
            <person name="Russ C."/>
            <person name="Tyler B.M."/>
            <person name="van West P."/>
        </authorList>
    </citation>
    <scope>NUCLEOTIDE SEQUENCE [LARGE SCALE GENOMIC DNA]</scope>
    <source>
        <strain evidence="2 3">CBS 223.65</strain>
    </source>
</reference>
<dbReference type="RefSeq" id="XP_012210281.1">
    <property type="nucleotide sequence ID" value="XM_012354891.1"/>
</dbReference>
<feature type="transmembrane region" description="Helical" evidence="1">
    <location>
        <begin position="49"/>
        <end position="70"/>
    </location>
</feature>
<dbReference type="EMBL" id="KK583378">
    <property type="protein sequence ID" value="KDO18994.1"/>
    <property type="molecule type" value="Genomic_DNA"/>
</dbReference>
<gene>
    <name evidence="2" type="ORF">SPRG_15743</name>
</gene>
<evidence type="ECO:0000313" key="3">
    <source>
        <dbReference type="Proteomes" id="UP000030745"/>
    </source>
</evidence>
<sequence>MSTSPVRCYERADSFGSNLVISPVPELSDADEKAADTALVATAYRYKKATIIVATCVVGLVAGVTIAAFASSGGKDASLGAGTPVIL</sequence>
<dbReference type="Proteomes" id="UP000030745">
    <property type="component" value="Unassembled WGS sequence"/>
</dbReference>
<evidence type="ECO:0000313" key="2">
    <source>
        <dbReference type="EMBL" id="KDO18994.1"/>
    </source>
</evidence>
<dbReference type="VEuPathDB" id="FungiDB:SPRG_15743"/>
<proteinExistence type="predicted"/>
<dbReference type="KEGG" id="spar:SPRG_15743"/>
<keyword evidence="1" id="KW-0472">Membrane</keyword>
<name>A0A067BKI5_SAPPC</name>
<keyword evidence="1" id="KW-1133">Transmembrane helix</keyword>
<keyword evidence="3" id="KW-1185">Reference proteome</keyword>
<accession>A0A067BKI5</accession>
<protein>
    <submittedName>
        <fullName evidence="2">Uncharacterized protein</fullName>
    </submittedName>
</protein>
<organism evidence="2 3">
    <name type="scientific">Saprolegnia parasitica (strain CBS 223.65)</name>
    <dbReference type="NCBI Taxonomy" id="695850"/>
    <lineage>
        <taxon>Eukaryota</taxon>
        <taxon>Sar</taxon>
        <taxon>Stramenopiles</taxon>
        <taxon>Oomycota</taxon>
        <taxon>Saprolegniomycetes</taxon>
        <taxon>Saprolegniales</taxon>
        <taxon>Saprolegniaceae</taxon>
        <taxon>Saprolegnia</taxon>
    </lineage>
</organism>
<evidence type="ECO:0000256" key="1">
    <source>
        <dbReference type="SAM" id="Phobius"/>
    </source>
</evidence>
<dbReference type="GeneID" id="24137437"/>
<dbReference type="AlphaFoldDB" id="A0A067BKI5"/>